<sequence length="117" mass="13198">MASLHTLDINREAEDNEQLKQIYKKETNYPDAEVDAGVGEEKWISPNPFLVIGPFKYTTAIVIKGNGGIVSILKGNECVKSYPDQDLVKEAIMVFLEPGFYCWIMKGSQVKFIKQPE</sequence>
<gene>
    <name evidence="1" type="ORF">CPSG_05285</name>
</gene>
<dbReference type="AlphaFoldDB" id="E9D517"/>
<dbReference type="VEuPathDB" id="FungiDB:D8B26_005357"/>
<dbReference type="VEuPathDB" id="FungiDB:CPSG_05285"/>
<keyword evidence="2" id="KW-1185">Reference proteome</keyword>
<name>E9D517_COCPS</name>
<dbReference type="OMA" id="KWISPNP"/>
<accession>E9D517</accession>
<evidence type="ECO:0000313" key="2">
    <source>
        <dbReference type="Proteomes" id="UP000002497"/>
    </source>
</evidence>
<reference evidence="2" key="2">
    <citation type="submission" date="2010-03" db="EMBL/GenBank/DDBJ databases">
        <title>The genome sequence of Coccidioides posadasii strain Silveira.</title>
        <authorList>
            <consortium name="The Broad Institute Genome Sequencing Center for Infectious Disease"/>
            <person name="Neafsey D."/>
            <person name="Orbach M."/>
            <person name="Henn M.R."/>
            <person name="Cole G.T."/>
            <person name="Galgiani J."/>
            <person name="Gardner M.J."/>
            <person name="Kirkland T.N."/>
            <person name="Taylor J.W."/>
            <person name="Young S.K."/>
            <person name="Zeng Q."/>
            <person name="Koehrsen M."/>
            <person name="Alvarado L."/>
            <person name="Berlin A."/>
            <person name="Borenstein D."/>
            <person name="Chapman S.B."/>
            <person name="Chen Z."/>
            <person name="Engels R."/>
            <person name="Freedman E."/>
            <person name="Gellesch M."/>
            <person name="Goldberg J."/>
            <person name="Griggs A."/>
            <person name="Gujja S."/>
            <person name="Heilman E."/>
            <person name="Heiman D."/>
            <person name="Howarth C."/>
            <person name="Jen D."/>
            <person name="Larson L."/>
            <person name="Mehta T."/>
            <person name="Neiman D."/>
            <person name="Park D."/>
            <person name="Pearson M."/>
            <person name="Richards J."/>
            <person name="Roberts A."/>
            <person name="Saif S."/>
            <person name="Shea T."/>
            <person name="Shenoy N."/>
            <person name="Sisk P."/>
            <person name="Stolte C."/>
            <person name="Sykes S."/>
            <person name="Walk T."/>
            <person name="White J."/>
            <person name="Yandava C."/>
            <person name="Haas B."/>
            <person name="Nusbaum C."/>
            <person name="Birren B."/>
        </authorList>
    </citation>
    <scope>NUCLEOTIDE SEQUENCE [LARGE SCALE GENOMIC DNA]</scope>
    <source>
        <strain evidence="2">RMSCC 757 / Silveira</strain>
    </source>
</reference>
<evidence type="ECO:0000313" key="1">
    <source>
        <dbReference type="EMBL" id="EFW18599.1"/>
    </source>
</evidence>
<dbReference type="HOGENOM" id="CLU_162122_0_0_1"/>
<reference evidence="2" key="1">
    <citation type="journal article" date="2010" name="Genome Res.">
        <title>Population genomic sequencing of Coccidioides fungi reveals recent hybridization and transposon control.</title>
        <authorList>
            <person name="Neafsey D.E."/>
            <person name="Barker B.M."/>
            <person name="Sharpton T.J."/>
            <person name="Stajich J.E."/>
            <person name="Park D.J."/>
            <person name="Whiston E."/>
            <person name="Hung C.-Y."/>
            <person name="McMahan C."/>
            <person name="White J."/>
            <person name="Sykes S."/>
            <person name="Heiman D."/>
            <person name="Young S."/>
            <person name="Zeng Q."/>
            <person name="Abouelleil A."/>
            <person name="Aftuck L."/>
            <person name="Bessette D."/>
            <person name="Brown A."/>
            <person name="FitzGerald M."/>
            <person name="Lui A."/>
            <person name="Macdonald J.P."/>
            <person name="Priest M."/>
            <person name="Orbach M.J."/>
            <person name="Galgiani J.N."/>
            <person name="Kirkland T.N."/>
            <person name="Cole G.T."/>
            <person name="Birren B.W."/>
            <person name="Henn M.R."/>
            <person name="Taylor J.W."/>
            <person name="Rounsley S.D."/>
        </authorList>
    </citation>
    <scope>NUCLEOTIDE SEQUENCE [LARGE SCALE GENOMIC DNA]</scope>
    <source>
        <strain evidence="2">RMSCC 757 / Silveira</strain>
    </source>
</reference>
<dbReference type="EMBL" id="GL636492">
    <property type="protein sequence ID" value="EFW18599.1"/>
    <property type="molecule type" value="Genomic_DNA"/>
</dbReference>
<organism evidence="2">
    <name type="scientific">Coccidioides posadasii (strain RMSCC 757 / Silveira)</name>
    <name type="common">Valley fever fungus</name>
    <dbReference type="NCBI Taxonomy" id="443226"/>
    <lineage>
        <taxon>Eukaryota</taxon>
        <taxon>Fungi</taxon>
        <taxon>Dikarya</taxon>
        <taxon>Ascomycota</taxon>
        <taxon>Pezizomycotina</taxon>
        <taxon>Eurotiomycetes</taxon>
        <taxon>Eurotiomycetidae</taxon>
        <taxon>Onygenales</taxon>
        <taxon>Onygenaceae</taxon>
        <taxon>Coccidioides</taxon>
    </lineage>
</organism>
<proteinExistence type="predicted"/>
<dbReference type="Proteomes" id="UP000002497">
    <property type="component" value="Unassembled WGS sequence"/>
</dbReference>
<protein>
    <submittedName>
        <fullName evidence="1">Uncharacterized protein</fullName>
    </submittedName>
</protein>